<evidence type="ECO:0000259" key="3">
    <source>
        <dbReference type="Pfam" id="PF00389"/>
    </source>
</evidence>
<dbReference type="Pfam" id="PF00389">
    <property type="entry name" value="2-Hacid_dh"/>
    <property type="match status" value="1"/>
</dbReference>
<dbReference type="EMBL" id="CAVNYO010000444">
    <property type="protein sequence ID" value="CAK5281707.1"/>
    <property type="molecule type" value="Genomic_DNA"/>
</dbReference>
<proteinExistence type="inferred from homology"/>
<sequence>MAEERAILTLGSPAFAVEARNFDYQRLLDDYLVESISLSEVADHASLTIAIAKAVAARISAGKPGYVAFIWFFGTSQFSPFDEAMLRPLTGSGCRFFSGGGAGYDDVGTQWMASQSAYYCNTPTAISISTANGALMLMLAVMRSAYQGDVYTRSGKWRGDISDPKDIYPIGLDIEGLTLGIIGMGTIGKALSIRAQACGMNVIYYNRRRMPQSEENGARFTSLDELLTTSDVISLNCPLTTETRHILGAAEFNKMKHGMVIVNTSRGPVIDEDALVQALNSGKVSRFAADVFENEPAIHPGLLEPHLAYRVMLQPHSTGRTTASFVKGERQIIKSLREYMSGQRPEYTVNLQ</sequence>
<dbReference type="PANTHER" id="PTHR10996:SF129">
    <property type="entry name" value="2-HYDROXYACID DEHYDROGENASE C1773.17C-RELATED"/>
    <property type="match status" value="1"/>
</dbReference>
<reference evidence="5" key="1">
    <citation type="submission" date="2023-11" db="EMBL/GenBank/DDBJ databases">
        <authorList>
            <person name="De Vega J J."/>
            <person name="De Vega J J."/>
        </authorList>
    </citation>
    <scope>NUCLEOTIDE SEQUENCE</scope>
</reference>
<evidence type="ECO:0000313" key="5">
    <source>
        <dbReference type="EMBL" id="CAK5281707.1"/>
    </source>
</evidence>
<dbReference type="Proteomes" id="UP001295794">
    <property type="component" value="Unassembled WGS sequence"/>
</dbReference>
<dbReference type="InterPro" id="IPR050223">
    <property type="entry name" value="D-isomer_2-hydroxyacid_DH"/>
</dbReference>
<dbReference type="Pfam" id="PF02826">
    <property type="entry name" value="2-Hacid_dh_C"/>
    <property type="match status" value="1"/>
</dbReference>
<dbReference type="PROSITE" id="PS00671">
    <property type="entry name" value="D_2_HYDROXYACID_DH_3"/>
    <property type="match status" value="1"/>
</dbReference>
<name>A0AAD2HTQ7_9AGAR</name>
<dbReference type="PROSITE" id="PS00670">
    <property type="entry name" value="D_2_HYDROXYACID_DH_2"/>
    <property type="match status" value="1"/>
</dbReference>
<evidence type="ECO:0000259" key="4">
    <source>
        <dbReference type="Pfam" id="PF02826"/>
    </source>
</evidence>
<evidence type="ECO:0008006" key="7">
    <source>
        <dbReference type="Google" id="ProtNLM"/>
    </source>
</evidence>
<dbReference type="PANTHER" id="PTHR10996">
    <property type="entry name" value="2-HYDROXYACID DEHYDROGENASE-RELATED"/>
    <property type="match status" value="1"/>
</dbReference>
<protein>
    <recommendedName>
        <fullName evidence="7">2-hydroxyacid dehydrogenase</fullName>
    </recommendedName>
</protein>
<dbReference type="InterPro" id="IPR006139">
    <property type="entry name" value="D-isomer_2_OHA_DH_cat_dom"/>
</dbReference>
<dbReference type="GO" id="GO:0051287">
    <property type="term" value="F:NAD binding"/>
    <property type="evidence" value="ECO:0007669"/>
    <property type="project" value="InterPro"/>
</dbReference>
<organism evidence="5 6">
    <name type="scientific">Mycena citricolor</name>
    <dbReference type="NCBI Taxonomy" id="2018698"/>
    <lineage>
        <taxon>Eukaryota</taxon>
        <taxon>Fungi</taxon>
        <taxon>Dikarya</taxon>
        <taxon>Basidiomycota</taxon>
        <taxon>Agaricomycotina</taxon>
        <taxon>Agaricomycetes</taxon>
        <taxon>Agaricomycetidae</taxon>
        <taxon>Agaricales</taxon>
        <taxon>Marasmiineae</taxon>
        <taxon>Mycenaceae</taxon>
        <taxon>Mycena</taxon>
    </lineage>
</organism>
<keyword evidence="1 2" id="KW-0560">Oxidoreductase</keyword>
<dbReference type="InterPro" id="IPR029753">
    <property type="entry name" value="D-isomer_DH_CS"/>
</dbReference>
<dbReference type="InterPro" id="IPR006140">
    <property type="entry name" value="D-isomer_DH_NAD-bd"/>
</dbReference>
<dbReference type="GO" id="GO:0016618">
    <property type="term" value="F:hydroxypyruvate reductase [NAD(P)H] activity"/>
    <property type="evidence" value="ECO:0007669"/>
    <property type="project" value="TreeGrafter"/>
</dbReference>
<accession>A0AAD2HTQ7</accession>
<dbReference type="SUPFAM" id="SSF52283">
    <property type="entry name" value="Formate/glycerate dehydrogenase catalytic domain-like"/>
    <property type="match status" value="1"/>
</dbReference>
<dbReference type="AlphaFoldDB" id="A0AAD2HTQ7"/>
<evidence type="ECO:0000256" key="2">
    <source>
        <dbReference type="RuleBase" id="RU003719"/>
    </source>
</evidence>
<comment type="caution">
    <text evidence="5">The sequence shown here is derived from an EMBL/GenBank/DDBJ whole genome shotgun (WGS) entry which is preliminary data.</text>
</comment>
<comment type="similarity">
    <text evidence="2">Belongs to the D-isomer specific 2-hydroxyacid dehydrogenase family.</text>
</comment>
<feature type="domain" description="D-isomer specific 2-hydroxyacid dehydrogenase NAD-binding" evidence="4">
    <location>
        <begin position="135"/>
        <end position="316"/>
    </location>
</feature>
<evidence type="ECO:0000313" key="6">
    <source>
        <dbReference type="Proteomes" id="UP001295794"/>
    </source>
</evidence>
<gene>
    <name evidence="5" type="ORF">MYCIT1_LOCUS32926</name>
</gene>
<dbReference type="Gene3D" id="3.40.50.720">
    <property type="entry name" value="NAD(P)-binding Rossmann-like Domain"/>
    <property type="match status" value="2"/>
</dbReference>
<evidence type="ECO:0000256" key="1">
    <source>
        <dbReference type="ARBA" id="ARBA00023002"/>
    </source>
</evidence>
<dbReference type="CDD" id="cd12168">
    <property type="entry name" value="Mand_dh_like"/>
    <property type="match status" value="1"/>
</dbReference>
<dbReference type="SUPFAM" id="SSF51735">
    <property type="entry name" value="NAD(P)-binding Rossmann-fold domains"/>
    <property type="match status" value="1"/>
</dbReference>
<keyword evidence="6" id="KW-1185">Reference proteome</keyword>
<feature type="domain" description="D-isomer specific 2-hydroxyacid dehydrogenase catalytic" evidence="3">
    <location>
        <begin position="76"/>
        <end position="350"/>
    </location>
</feature>
<dbReference type="GO" id="GO:0030267">
    <property type="term" value="F:glyoxylate reductase (NADPH) activity"/>
    <property type="evidence" value="ECO:0007669"/>
    <property type="project" value="TreeGrafter"/>
</dbReference>
<dbReference type="GO" id="GO:0005829">
    <property type="term" value="C:cytosol"/>
    <property type="evidence" value="ECO:0007669"/>
    <property type="project" value="TreeGrafter"/>
</dbReference>
<dbReference type="InterPro" id="IPR036291">
    <property type="entry name" value="NAD(P)-bd_dom_sf"/>
</dbReference>